<sequence length="362" mass="39926">MKLKSVLQVALLACILVSTAHADEGYPRTIIDSAGREVEIKMPVERIIVQNGGAARALMALDAADKVVGVADFIPKNPELYPLLTDKQVVGTWKSFDYELVGEIAKRGDTITPDIIVLCYYYKGMSFSIDSFEKGFAPFENITLIALDFTNPENLTDSLYKLGVILGKEEKAREINEWRQKQIELVKSAVEGQPMPRVYIESGASKGLGELTAFGPESGMGTLVKIAGGDNIAGSLGEVFPKVSWEWVVSQNPDVILVWYSADSVGWEPSPSEDTVELERKLNEVLDRPGGASISAVNAERVFLCHSMMLSGLENVVGLAYIAKLLHPDADLDPHEIWEEYQRITGLDYPDDRIFVYPEVPK</sequence>
<dbReference type="GeneID" id="4462575"/>
<organism evidence="2 3">
    <name type="scientific">Methanothrix thermoacetophila (strain DSM 6194 / JCM 14653 / NBRC 101360 / PT)</name>
    <name type="common">Methanosaeta thermophila</name>
    <dbReference type="NCBI Taxonomy" id="349307"/>
    <lineage>
        <taxon>Archaea</taxon>
        <taxon>Methanobacteriati</taxon>
        <taxon>Methanobacteriota</taxon>
        <taxon>Stenosarchaea group</taxon>
        <taxon>Methanomicrobia</taxon>
        <taxon>Methanotrichales</taxon>
        <taxon>Methanotrichaceae</taxon>
        <taxon>Methanothrix</taxon>
    </lineage>
</organism>
<evidence type="ECO:0000259" key="1">
    <source>
        <dbReference type="PROSITE" id="PS50983"/>
    </source>
</evidence>
<dbReference type="KEGG" id="mtp:Mthe_0435"/>
<accession>A0B6A3</accession>
<dbReference type="STRING" id="349307.Mthe_0435"/>
<dbReference type="Pfam" id="PF01497">
    <property type="entry name" value="Peripla_BP_2"/>
    <property type="match status" value="1"/>
</dbReference>
<evidence type="ECO:0000313" key="2">
    <source>
        <dbReference type="EMBL" id="ABK14227.1"/>
    </source>
</evidence>
<feature type="domain" description="Fe/B12 periplasmic-binding" evidence="1">
    <location>
        <begin position="46"/>
        <end position="334"/>
    </location>
</feature>
<dbReference type="InterPro" id="IPR002491">
    <property type="entry name" value="ABC_transptr_periplasmic_BD"/>
</dbReference>
<evidence type="ECO:0000313" key="3">
    <source>
        <dbReference type="Proteomes" id="UP000000674"/>
    </source>
</evidence>
<dbReference type="Gene3D" id="3.40.50.1980">
    <property type="entry name" value="Nitrogenase molybdenum iron protein domain"/>
    <property type="match status" value="2"/>
</dbReference>
<proteinExistence type="predicted"/>
<dbReference type="Proteomes" id="UP000000674">
    <property type="component" value="Chromosome"/>
</dbReference>
<dbReference type="EMBL" id="CP000477">
    <property type="protein sequence ID" value="ABK14227.1"/>
    <property type="molecule type" value="Genomic_DNA"/>
</dbReference>
<gene>
    <name evidence="2" type="ordered locus">Mthe_0435</name>
</gene>
<dbReference type="PANTHER" id="PTHR30535">
    <property type="entry name" value="VITAMIN B12-BINDING PROTEIN"/>
    <property type="match status" value="1"/>
</dbReference>
<dbReference type="RefSeq" id="WP_011695625.1">
    <property type="nucleotide sequence ID" value="NC_008553.1"/>
</dbReference>
<dbReference type="SUPFAM" id="SSF53807">
    <property type="entry name" value="Helical backbone' metal receptor"/>
    <property type="match status" value="1"/>
</dbReference>
<dbReference type="PROSITE" id="PS50983">
    <property type="entry name" value="FE_B12_PBP"/>
    <property type="match status" value="1"/>
</dbReference>
<dbReference type="HOGENOM" id="CLU_038034_2_0_2"/>
<dbReference type="AlphaFoldDB" id="A0B6A3"/>
<dbReference type="PANTHER" id="PTHR30535:SF34">
    <property type="entry name" value="MOLYBDATE-BINDING PROTEIN MOLA"/>
    <property type="match status" value="1"/>
</dbReference>
<keyword evidence="3" id="KW-1185">Reference proteome</keyword>
<protein>
    <submittedName>
        <fullName evidence="2">Periplasmic binding protein</fullName>
    </submittedName>
</protein>
<reference evidence="2 3" key="1">
    <citation type="submission" date="2006-10" db="EMBL/GenBank/DDBJ databases">
        <title>Complete sequence of Methanosaeta thermophila PT.</title>
        <authorList>
            <consortium name="US DOE Joint Genome Institute"/>
            <person name="Copeland A."/>
            <person name="Lucas S."/>
            <person name="Lapidus A."/>
            <person name="Barry K."/>
            <person name="Detter J.C."/>
            <person name="Glavina del Rio T."/>
            <person name="Hammon N."/>
            <person name="Israni S."/>
            <person name="Pitluck S."/>
            <person name="Chain P."/>
            <person name="Malfatti S."/>
            <person name="Shin M."/>
            <person name="Vergez L."/>
            <person name="Schmutz J."/>
            <person name="Larimer F."/>
            <person name="Land M."/>
            <person name="Hauser L."/>
            <person name="Kyrpides N."/>
            <person name="Kim E."/>
            <person name="Smith K.S."/>
            <person name="Ingram-Smith C."/>
            <person name="Richardson P."/>
        </authorList>
    </citation>
    <scope>NUCLEOTIDE SEQUENCE [LARGE SCALE GENOMIC DNA]</scope>
    <source>
        <strain evidence="3">DSM 6194 / JCM 14653 / NBRC 101360 / PT</strain>
    </source>
</reference>
<name>A0B6A3_METTP</name>
<dbReference type="InterPro" id="IPR050902">
    <property type="entry name" value="ABC_Transporter_SBP"/>
</dbReference>